<organism evidence="5 6">
    <name type="scientific">Hyphomonas adhaerens</name>
    <dbReference type="NCBI Taxonomy" id="81029"/>
    <lineage>
        <taxon>Bacteria</taxon>
        <taxon>Pseudomonadati</taxon>
        <taxon>Pseudomonadota</taxon>
        <taxon>Alphaproteobacteria</taxon>
        <taxon>Hyphomonadales</taxon>
        <taxon>Hyphomonadaceae</taxon>
        <taxon>Hyphomonas</taxon>
    </lineage>
</organism>
<dbReference type="Pfam" id="PF09990">
    <property type="entry name" value="DUF2231"/>
    <property type="match status" value="1"/>
</dbReference>
<evidence type="ECO:0008006" key="7">
    <source>
        <dbReference type="Google" id="ProtNLM"/>
    </source>
</evidence>
<dbReference type="EMBL" id="DMAN01000078">
    <property type="protein sequence ID" value="HAE26234.1"/>
    <property type="molecule type" value="Genomic_DNA"/>
</dbReference>
<feature type="transmembrane region" description="Helical" evidence="2">
    <location>
        <begin position="32"/>
        <end position="54"/>
    </location>
</feature>
<evidence type="ECO:0000256" key="1">
    <source>
        <dbReference type="SAM" id="MobiDB-lite"/>
    </source>
</evidence>
<dbReference type="RefSeq" id="WP_273052486.1">
    <property type="nucleotide sequence ID" value="NZ_CAJQMV010000003.1"/>
</dbReference>
<dbReference type="InterPro" id="IPR019251">
    <property type="entry name" value="DUF2231_TM"/>
</dbReference>
<comment type="caution">
    <text evidence="5">The sequence shown here is derived from an EMBL/GenBank/DDBJ whole genome shotgun (WGS) entry which is preliminary data.</text>
</comment>
<feature type="region of interest" description="Disordered" evidence="1">
    <location>
        <begin position="196"/>
        <end position="219"/>
    </location>
</feature>
<evidence type="ECO:0000313" key="6">
    <source>
        <dbReference type="Proteomes" id="UP000259610"/>
    </source>
</evidence>
<gene>
    <name evidence="5" type="ORF">DCG58_03655</name>
</gene>
<protein>
    <recommendedName>
        <fullName evidence="7">DUF4440 domain-containing protein</fullName>
    </recommendedName>
</protein>
<feature type="transmembrane region" description="Helical" evidence="2">
    <location>
        <begin position="108"/>
        <end position="125"/>
    </location>
</feature>
<dbReference type="Proteomes" id="UP000259610">
    <property type="component" value="Unassembled WGS sequence"/>
</dbReference>
<accession>A0A3B9GW50</accession>
<feature type="domain" description="SnoaL-like" evidence="4">
    <location>
        <begin position="235"/>
        <end position="348"/>
    </location>
</feature>
<sequence length="358" mass="38701">MGCRRHAESLDDPATKQEHFLDSLIEPNIHPILVHFAYALSVTAVASYLLCLVSPSGRWTQTLRPAADWLLAFAAASILVTIAAGFQAYYSVDHDEPSHLAMTTHRNWAVPSGTAILLLAAWRWRTRAKSPSVLFVGALSAAALALTATAWWGGKIVYGYGLGVSSLPQVTGQGHDHNHGGKTDEAVAGSGHDEMEAASGHEHSVDGMEDGHEDEHHDADTGTVLMPAQAGTPEHMVDAFSATLRSGDEADLRGMMAPDAIIAENGQAEQSFAEYASHHMKSDMAFLTAVNVQLQDRKVFQEGNMATVISQSEMNGAYKGEAIRLRSMETMVLKREDDGWKITHIHWSSSPLADSHAN</sequence>
<reference evidence="5 6" key="1">
    <citation type="journal article" date="2018" name="Nat. Biotechnol.">
        <title>A standardized bacterial taxonomy based on genome phylogeny substantially revises the tree of life.</title>
        <authorList>
            <person name="Parks D.H."/>
            <person name="Chuvochina M."/>
            <person name="Waite D.W."/>
            <person name="Rinke C."/>
            <person name="Skarshewski A."/>
            <person name="Chaumeil P.A."/>
            <person name="Hugenholtz P."/>
        </authorList>
    </citation>
    <scope>NUCLEOTIDE SEQUENCE [LARGE SCALE GENOMIC DNA]</scope>
    <source>
        <strain evidence="5">UBA8733</strain>
    </source>
</reference>
<dbReference type="SUPFAM" id="SSF54427">
    <property type="entry name" value="NTF2-like"/>
    <property type="match status" value="1"/>
</dbReference>
<dbReference type="InterPro" id="IPR032710">
    <property type="entry name" value="NTF2-like_dom_sf"/>
</dbReference>
<dbReference type="AlphaFoldDB" id="A0A3B9GW50"/>
<feature type="transmembrane region" description="Helical" evidence="2">
    <location>
        <begin position="66"/>
        <end position="88"/>
    </location>
</feature>
<keyword evidence="2" id="KW-0812">Transmembrane</keyword>
<keyword evidence="2" id="KW-1133">Transmembrane helix</keyword>
<feature type="transmembrane region" description="Helical" evidence="2">
    <location>
        <begin position="132"/>
        <end position="152"/>
    </location>
</feature>
<evidence type="ECO:0000256" key="2">
    <source>
        <dbReference type="SAM" id="Phobius"/>
    </source>
</evidence>
<name>A0A3B9GW50_9PROT</name>
<dbReference type="Gene3D" id="3.10.450.50">
    <property type="match status" value="1"/>
</dbReference>
<evidence type="ECO:0000259" key="3">
    <source>
        <dbReference type="Pfam" id="PF09990"/>
    </source>
</evidence>
<feature type="domain" description="DUF2231" evidence="3">
    <location>
        <begin position="28"/>
        <end position="165"/>
    </location>
</feature>
<evidence type="ECO:0000313" key="5">
    <source>
        <dbReference type="EMBL" id="HAE26234.1"/>
    </source>
</evidence>
<dbReference type="Pfam" id="PF13474">
    <property type="entry name" value="SnoaL_3"/>
    <property type="match status" value="1"/>
</dbReference>
<keyword evidence="2" id="KW-0472">Membrane</keyword>
<dbReference type="InterPro" id="IPR037401">
    <property type="entry name" value="SnoaL-like"/>
</dbReference>
<evidence type="ECO:0000259" key="4">
    <source>
        <dbReference type="Pfam" id="PF13474"/>
    </source>
</evidence>
<proteinExistence type="predicted"/>